<dbReference type="EMBL" id="HBUE01288036">
    <property type="protein sequence ID" value="CAG6572737.1"/>
    <property type="molecule type" value="Transcribed_RNA"/>
</dbReference>
<name>A0A8D8NPF5_CULPI</name>
<proteinExistence type="predicted"/>
<dbReference type="AlphaFoldDB" id="A0A8D8NPF5"/>
<accession>A0A8D8NPF5</accession>
<reference evidence="1" key="1">
    <citation type="submission" date="2021-05" db="EMBL/GenBank/DDBJ databases">
        <authorList>
            <person name="Alioto T."/>
            <person name="Alioto T."/>
            <person name="Gomez Garrido J."/>
        </authorList>
    </citation>
    <scope>NUCLEOTIDE SEQUENCE</scope>
</reference>
<dbReference type="EMBL" id="HBUE01182416">
    <property type="protein sequence ID" value="CAG6521170.1"/>
    <property type="molecule type" value="Transcribed_RNA"/>
</dbReference>
<protein>
    <submittedName>
        <fullName evidence="1">(northern house mosquito) hypothetical protein</fullName>
    </submittedName>
</protein>
<organism evidence="1">
    <name type="scientific">Culex pipiens</name>
    <name type="common">House mosquito</name>
    <dbReference type="NCBI Taxonomy" id="7175"/>
    <lineage>
        <taxon>Eukaryota</taxon>
        <taxon>Metazoa</taxon>
        <taxon>Ecdysozoa</taxon>
        <taxon>Arthropoda</taxon>
        <taxon>Hexapoda</taxon>
        <taxon>Insecta</taxon>
        <taxon>Pterygota</taxon>
        <taxon>Neoptera</taxon>
        <taxon>Endopterygota</taxon>
        <taxon>Diptera</taxon>
        <taxon>Nematocera</taxon>
        <taxon>Culicoidea</taxon>
        <taxon>Culicidae</taxon>
        <taxon>Culicinae</taxon>
        <taxon>Culicini</taxon>
        <taxon>Culex</taxon>
        <taxon>Culex</taxon>
    </lineage>
</organism>
<evidence type="ECO:0000313" key="1">
    <source>
        <dbReference type="EMBL" id="CAG6572737.1"/>
    </source>
</evidence>
<sequence length="108" mass="11546">MGVAYVAHWVGGKGVGQRSIMRMSGEKVRTYTTMVLRVLVGDPAIRWWRAYSFGYGEMIPPAANSSRVGTNGVRSASLPVCGGAQVCSYKAAMLASVATTARMRAGTW</sequence>